<feature type="domain" description="Antitoxin Xre-like helix-turn-helix" evidence="1">
    <location>
        <begin position="28"/>
        <end position="67"/>
    </location>
</feature>
<organism evidence="2 3">
    <name type="scientific">Massilia mucilaginosa</name>
    <dbReference type="NCBI Taxonomy" id="2609282"/>
    <lineage>
        <taxon>Bacteria</taxon>
        <taxon>Pseudomonadati</taxon>
        <taxon>Pseudomonadota</taxon>
        <taxon>Betaproteobacteria</taxon>
        <taxon>Burkholderiales</taxon>
        <taxon>Oxalobacteraceae</taxon>
        <taxon>Telluria group</taxon>
        <taxon>Massilia</taxon>
    </lineage>
</organism>
<reference evidence="2 3" key="1">
    <citation type="submission" date="2019-10" db="EMBL/GenBank/DDBJ databases">
        <title>Taxonomy of Antarctic Massilia spp.: description of Massilia rubra sp. nov., Massilia aquatica sp. nov., Massilia mucilaginosa sp. nov., Massilia frigida sp. nov. isolated from streams, lakes and regoliths.</title>
        <authorList>
            <person name="Holochova P."/>
            <person name="Sedlacek I."/>
            <person name="Kralova S."/>
            <person name="Maslanova I."/>
            <person name="Busse H.-J."/>
            <person name="Stankova E."/>
            <person name="Vrbovska V."/>
            <person name="Kovarovic V."/>
            <person name="Bartak M."/>
            <person name="Svec P."/>
            <person name="Pantucek R."/>
        </authorList>
    </citation>
    <scope>NUCLEOTIDE SEQUENCE [LARGE SCALE GENOMIC DNA]</scope>
    <source>
        <strain evidence="2 3">CCM 8733</strain>
    </source>
</reference>
<dbReference type="EMBL" id="WHJH01000004">
    <property type="protein sequence ID" value="NHZ88510.1"/>
    <property type="molecule type" value="Genomic_DNA"/>
</dbReference>
<sequence>MAYSIIDDTSMLSDTIDDAFAGDTSVVISRLRSGTPASVISALASRFGITQERLLDHLRLPPHTLTDRIHKNLAVVD</sequence>
<keyword evidence="3" id="KW-1185">Reference proteome</keyword>
<dbReference type="InterPro" id="IPR046847">
    <property type="entry name" value="Xre-like_HTH"/>
</dbReference>
<proteinExistence type="predicted"/>
<comment type="caution">
    <text evidence="2">The sequence shown here is derived from an EMBL/GenBank/DDBJ whole genome shotgun (WGS) entry which is preliminary data.</text>
</comment>
<name>A0ABX0NNZ6_9BURK</name>
<evidence type="ECO:0000313" key="2">
    <source>
        <dbReference type="EMBL" id="NHZ88510.1"/>
    </source>
</evidence>
<accession>A0ABX0NNZ6</accession>
<protein>
    <recommendedName>
        <fullName evidence="1">Antitoxin Xre-like helix-turn-helix domain-containing protein</fullName>
    </recommendedName>
</protein>
<evidence type="ECO:0000259" key="1">
    <source>
        <dbReference type="Pfam" id="PF20432"/>
    </source>
</evidence>
<evidence type="ECO:0000313" key="3">
    <source>
        <dbReference type="Proteomes" id="UP000609726"/>
    </source>
</evidence>
<gene>
    <name evidence="2" type="ORF">F2P45_05655</name>
</gene>
<dbReference type="Proteomes" id="UP000609726">
    <property type="component" value="Unassembled WGS sequence"/>
</dbReference>
<dbReference type="RefSeq" id="WP_166871325.1">
    <property type="nucleotide sequence ID" value="NZ_WHJH01000004.1"/>
</dbReference>
<dbReference type="Pfam" id="PF20432">
    <property type="entry name" value="Xre-like-HTH"/>
    <property type="match status" value="1"/>
</dbReference>